<keyword evidence="1" id="KW-0812">Transmembrane</keyword>
<comment type="caution">
    <text evidence="2">The sequence shown here is derived from an EMBL/GenBank/DDBJ whole genome shotgun (WGS) entry which is preliminary data.</text>
</comment>
<evidence type="ECO:0000313" key="3">
    <source>
        <dbReference type="Proteomes" id="UP000176952"/>
    </source>
</evidence>
<reference evidence="2 3" key="1">
    <citation type="journal article" date="2016" name="Nat. Commun.">
        <title>Thousands of microbial genomes shed light on interconnected biogeochemical processes in an aquifer system.</title>
        <authorList>
            <person name="Anantharaman K."/>
            <person name="Brown C.T."/>
            <person name="Hug L.A."/>
            <person name="Sharon I."/>
            <person name="Castelle C.J."/>
            <person name="Probst A.J."/>
            <person name="Thomas B.C."/>
            <person name="Singh A."/>
            <person name="Wilkins M.J."/>
            <person name="Karaoz U."/>
            <person name="Brodie E.L."/>
            <person name="Williams K.H."/>
            <person name="Hubbard S.S."/>
            <person name="Banfield J.F."/>
        </authorList>
    </citation>
    <scope>NUCLEOTIDE SEQUENCE [LARGE SCALE GENOMIC DNA]</scope>
</reference>
<dbReference type="Gene3D" id="2.60.120.380">
    <property type="match status" value="1"/>
</dbReference>
<accession>A0A1G2B6Z5</accession>
<dbReference type="InterPro" id="IPR029062">
    <property type="entry name" value="Class_I_gatase-like"/>
</dbReference>
<feature type="transmembrane region" description="Helical" evidence="1">
    <location>
        <begin position="414"/>
        <end position="433"/>
    </location>
</feature>
<keyword evidence="1" id="KW-1133">Transmembrane helix</keyword>
<organism evidence="2 3">
    <name type="scientific">Candidatus Kerfeldbacteria bacterium RIFCSPHIGHO2_12_FULL_48_17</name>
    <dbReference type="NCBI Taxonomy" id="1798542"/>
    <lineage>
        <taxon>Bacteria</taxon>
        <taxon>Candidatus Kerfeldiibacteriota</taxon>
    </lineage>
</organism>
<evidence type="ECO:0000256" key="1">
    <source>
        <dbReference type="SAM" id="Phobius"/>
    </source>
</evidence>
<dbReference type="EMBL" id="MHKD01000009">
    <property type="protein sequence ID" value="OGY84922.1"/>
    <property type="molecule type" value="Genomic_DNA"/>
</dbReference>
<sequence length="448" mass="47657">MRKRAFLSLGLGLFFGLIFFLPHKTSAETTLGVTPAGYDDMGAVLTSMGFSADVIAETDLADLDTLKKYSALYLNCSDAIDAVIDSAAPVLRQYVEEGGVVYASDYTEGLISAAFPGQISFYQGESILGGASSARMGNMGTLSAKVTDAGLGATIGRGRVDITFDLPNWVVMTGTAGRVYMRGPAPIIDFSKAMENFDLSQLDLSNPENLDDLNITFPTGETLEDVPYVVSFEAGEGEVLYTSFHDEAQVSADVSQILNWFATRAQAAELAETARGLSGENEDALVEIVDSIQKGEAQAYTFTATGDGDFDVVLNFGGSALDLKITDPKGKVVTEESVSQPPFTYTVTDAMSGKYILEVFGRDVPTANYPFVLTVLGEPAAAGTQDSATVAASTPSSAGAKNTTYKDWLKNYKIVVPVVAGIIVVIVIVGVMMKKKNSTPNIRKNKKV</sequence>
<gene>
    <name evidence="2" type="ORF">A3F54_04215</name>
</gene>
<proteinExistence type="predicted"/>
<dbReference type="Proteomes" id="UP000176952">
    <property type="component" value="Unassembled WGS sequence"/>
</dbReference>
<keyword evidence="1" id="KW-0472">Membrane</keyword>
<dbReference type="PROSITE" id="PS50194">
    <property type="entry name" value="FILAMIN_REPEAT"/>
    <property type="match status" value="1"/>
</dbReference>
<name>A0A1G2B6Z5_9BACT</name>
<dbReference type="AlphaFoldDB" id="A0A1G2B6Z5"/>
<protein>
    <submittedName>
        <fullName evidence="2">Uncharacterized protein</fullName>
    </submittedName>
</protein>
<dbReference type="InterPro" id="IPR017868">
    <property type="entry name" value="Filamin/ABP280_repeat-like"/>
</dbReference>
<dbReference type="Gene3D" id="3.40.50.880">
    <property type="match status" value="1"/>
</dbReference>
<evidence type="ECO:0000313" key="2">
    <source>
        <dbReference type="EMBL" id="OGY84922.1"/>
    </source>
</evidence>
<dbReference type="SUPFAM" id="SSF52317">
    <property type="entry name" value="Class I glutamine amidotransferase-like"/>
    <property type="match status" value="1"/>
</dbReference>